<dbReference type="PROSITE" id="PS00463">
    <property type="entry name" value="ZN2_CY6_FUNGAL_1"/>
    <property type="match status" value="1"/>
</dbReference>
<protein>
    <submittedName>
        <fullName evidence="8">Fungal-specific transcription factor domain protein</fullName>
    </submittedName>
</protein>
<dbReference type="Gene3D" id="4.10.240.10">
    <property type="entry name" value="Zn(2)-C6 fungal-type DNA-binding domain"/>
    <property type="match status" value="1"/>
</dbReference>
<keyword evidence="4" id="KW-0804">Transcription</keyword>
<organism evidence="8 9">
    <name type="scientific">Aspergillus ruber (strain CBS 135680)</name>
    <dbReference type="NCBI Taxonomy" id="1388766"/>
    <lineage>
        <taxon>Eukaryota</taxon>
        <taxon>Fungi</taxon>
        <taxon>Dikarya</taxon>
        <taxon>Ascomycota</taxon>
        <taxon>Pezizomycotina</taxon>
        <taxon>Eurotiomycetes</taxon>
        <taxon>Eurotiomycetidae</taxon>
        <taxon>Eurotiales</taxon>
        <taxon>Aspergillaceae</taxon>
        <taxon>Aspergillus</taxon>
        <taxon>Aspergillus subgen. Aspergillus</taxon>
    </lineage>
</organism>
<dbReference type="GO" id="GO:0000981">
    <property type="term" value="F:DNA-binding transcription factor activity, RNA polymerase II-specific"/>
    <property type="evidence" value="ECO:0007669"/>
    <property type="project" value="InterPro"/>
</dbReference>
<keyword evidence="3" id="KW-0238">DNA-binding</keyword>
<dbReference type="HOGENOM" id="CLU_009377_1_1_1"/>
<keyword evidence="2" id="KW-0805">Transcription regulation</keyword>
<dbReference type="GeneID" id="63696066"/>
<dbReference type="Pfam" id="PF04082">
    <property type="entry name" value="Fungal_trans"/>
    <property type="match status" value="1"/>
</dbReference>
<dbReference type="PANTHER" id="PTHR46910:SF5">
    <property type="entry name" value="ZN(II)2CYS6 TRANSCRIPTION FACTOR (EUROFUNG)"/>
    <property type="match status" value="1"/>
</dbReference>
<dbReference type="CDD" id="cd12148">
    <property type="entry name" value="fungal_TF_MHR"/>
    <property type="match status" value="1"/>
</dbReference>
<dbReference type="GO" id="GO:0006351">
    <property type="term" value="P:DNA-templated transcription"/>
    <property type="evidence" value="ECO:0007669"/>
    <property type="project" value="InterPro"/>
</dbReference>
<name>A0A017SNM9_ASPRC</name>
<feature type="region of interest" description="Disordered" evidence="6">
    <location>
        <begin position="116"/>
        <end position="143"/>
    </location>
</feature>
<evidence type="ECO:0000256" key="1">
    <source>
        <dbReference type="ARBA" id="ARBA00022723"/>
    </source>
</evidence>
<dbReference type="RefSeq" id="XP_040642236.1">
    <property type="nucleotide sequence ID" value="XM_040780942.1"/>
</dbReference>
<keyword evidence="1" id="KW-0479">Metal-binding</keyword>
<sequence length="758" mass="83984">MEPEEPESEQPRETQDTRRACDQCRLRKIRCDKRTPCANCRTSKIVCRSTGAGQKPPEPRRRVLISSQYEKKIDLIEERLGSIEVSLRDLKSTITSTTTAAPAAPAAPAAVPNELTYHPTTTPRQIHITPTPSNYPSRTTTAAALDQHESSPFEGNSSMAAHSAYASEFLETAVSQSALQVSSPRIGAALSTLKQIVSMQDHQAHPSSSREVRLPNQKTIRGTGLRDLAMPPMELVLRLCRWVKESPPTIFEGYFPFISVDKFVQKCREVYFAIDEYSDATFIVVNGGLYNVFIEWSFMAKDHETREECQKYLSLCRNNLETALVNLNLLMPPRAESIEALALGTIHAIEISKPSFAWTLTSTAARLCQTLGYHRASSMEHDTPSTQQEKMGLFWSIYCLDKALSLRLGRSSSIQDYDISLPMNFEASNVVQPWKTIHKLWIRLAKIQGKVYEFLYSPAALSQPEEDRVSHARQLAEEMQCTVMDPFKKFTTNHNNTLSKLQDYYLKSDCVSRFSVLTLIYRAIPPSPDSPSAFTHDCIETARAALQAHQDCMMSIKESNEIMKCSYMHWTIFYAPFIPFIVLICHILEVPIANAPTPHTSRSPTNDNDNDSSGGVADLSRLTDFVLSLRPLTAHSEAIANLHRLCQVLCSVAKLYVEAKAQAARGQGSSNGGDEVLASVGQEFDVYLSALGLAPPGVGDGAVDGGSGSGTGADEMSDVVIEGGVSQRTQLGNWFSGNQYMMGLLEEDLSLIDFKGWL</sequence>
<feature type="domain" description="Zn(2)-C6 fungal-type" evidence="7">
    <location>
        <begin position="20"/>
        <end position="49"/>
    </location>
</feature>
<evidence type="ECO:0000256" key="3">
    <source>
        <dbReference type="ARBA" id="ARBA00023125"/>
    </source>
</evidence>
<dbReference type="GO" id="GO:0008270">
    <property type="term" value="F:zinc ion binding"/>
    <property type="evidence" value="ECO:0007669"/>
    <property type="project" value="InterPro"/>
</dbReference>
<dbReference type="PROSITE" id="PS50048">
    <property type="entry name" value="ZN2_CY6_FUNGAL_2"/>
    <property type="match status" value="1"/>
</dbReference>
<feature type="compositionally biased region" description="Polar residues" evidence="6">
    <location>
        <begin position="118"/>
        <end position="142"/>
    </location>
</feature>
<keyword evidence="5" id="KW-0539">Nucleus</keyword>
<dbReference type="SUPFAM" id="SSF57701">
    <property type="entry name" value="Zn2/Cys6 DNA-binding domain"/>
    <property type="match status" value="1"/>
</dbReference>
<dbReference type="GO" id="GO:0003677">
    <property type="term" value="F:DNA binding"/>
    <property type="evidence" value="ECO:0007669"/>
    <property type="project" value="UniProtKB-KW"/>
</dbReference>
<evidence type="ECO:0000256" key="4">
    <source>
        <dbReference type="ARBA" id="ARBA00023163"/>
    </source>
</evidence>
<reference evidence="9" key="1">
    <citation type="journal article" date="2014" name="Nat. Commun.">
        <title>Genomic adaptations of the halophilic Dead Sea filamentous fungus Eurotium rubrum.</title>
        <authorList>
            <person name="Kis-Papo T."/>
            <person name="Weig A.R."/>
            <person name="Riley R."/>
            <person name="Persoh D."/>
            <person name="Salamov A."/>
            <person name="Sun H."/>
            <person name="Lipzen A."/>
            <person name="Wasser S.P."/>
            <person name="Rambold G."/>
            <person name="Grigoriev I.V."/>
            <person name="Nevo E."/>
        </authorList>
    </citation>
    <scope>NUCLEOTIDE SEQUENCE [LARGE SCALE GENOMIC DNA]</scope>
    <source>
        <strain evidence="9">CBS 135680</strain>
    </source>
</reference>
<evidence type="ECO:0000313" key="8">
    <source>
        <dbReference type="EMBL" id="EYE98548.1"/>
    </source>
</evidence>
<accession>A0A017SNM9</accession>
<dbReference type="STRING" id="1388766.A0A017SNM9"/>
<dbReference type="InterPro" id="IPR050987">
    <property type="entry name" value="AtrR-like"/>
</dbReference>
<evidence type="ECO:0000256" key="6">
    <source>
        <dbReference type="SAM" id="MobiDB-lite"/>
    </source>
</evidence>
<dbReference type="EMBL" id="KK088413">
    <property type="protein sequence ID" value="EYE98548.1"/>
    <property type="molecule type" value="Genomic_DNA"/>
</dbReference>
<proteinExistence type="predicted"/>
<dbReference type="InterPro" id="IPR036864">
    <property type="entry name" value="Zn2-C6_fun-type_DNA-bd_sf"/>
</dbReference>
<dbReference type="PANTHER" id="PTHR46910">
    <property type="entry name" value="TRANSCRIPTION FACTOR PDR1"/>
    <property type="match status" value="1"/>
</dbReference>
<dbReference type="Pfam" id="PF00172">
    <property type="entry name" value="Zn_clus"/>
    <property type="match status" value="1"/>
</dbReference>
<dbReference type="InterPro" id="IPR001138">
    <property type="entry name" value="Zn2Cys6_DnaBD"/>
</dbReference>
<dbReference type="CDD" id="cd00067">
    <property type="entry name" value="GAL4"/>
    <property type="match status" value="1"/>
</dbReference>
<dbReference type="SMART" id="SM00906">
    <property type="entry name" value="Fungal_trans"/>
    <property type="match status" value="1"/>
</dbReference>
<dbReference type="Proteomes" id="UP000019804">
    <property type="component" value="Unassembled WGS sequence"/>
</dbReference>
<evidence type="ECO:0000256" key="2">
    <source>
        <dbReference type="ARBA" id="ARBA00023015"/>
    </source>
</evidence>
<dbReference type="OrthoDB" id="103819at2759"/>
<dbReference type="AlphaFoldDB" id="A0A017SNM9"/>
<evidence type="ECO:0000256" key="5">
    <source>
        <dbReference type="ARBA" id="ARBA00023242"/>
    </source>
</evidence>
<evidence type="ECO:0000313" key="9">
    <source>
        <dbReference type="Proteomes" id="UP000019804"/>
    </source>
</evidence>
<evidence type="ECO:0000259" key="7">
    <source>
        <dbReference type="PROSITE" id="PS50048"/>
    </source>
</evidence>
<dbReference type="InterPro" id="IPR007219">
    <property type="entry name" value="XnlR_reg_dom"/>
</dbReference>
<dbReference type="SMART" id="SM00066">
    <property type="entry name" value="GAL4"/>
    <property type="match status" value="1"/>
</dbReference>
<keyword evidence="9" id="KW-1185">Reference proteome</keyword>
<gene>
    <name evidence="8" type="ORF">EURHEDRAFT_408891</name>
</gene>